<gene>
    <name evidence="1" type="ORF">QAD02_014414</name>
</gene>
<evidence type="ECO:0000313" key="1">
    <source>
        <dbReference type="EMBL" id="KAJ8678627.1"/>
    </source>
</evidence>
<name>A0ACC2P842_9HYME</name>
<comment type="caution">
    <text evidence="1">The sequence shown here is derived from an EMBL/GenBank/DDBJ whole genome shotgun (WGS) entry which is preliminary data.</text>
</comment>
<proteinExistence type="predicted"/>
<protein>
    <submittedName>
        <fullName evidence="1">Uncharacterized protein</fullName>
    </submittedName>
</protein>
<evidence type="ECO:0000313" key="2">
    <source>
        <dbReference type="Proteomes" id="UP001239111"/>
    </source>
</evidence>
<keyword evidence="2" id="KW-1185">Reference proteome</keyword>
<dbReference type="Proteomes" id="UP001239111">
    <property type="component" value="Chromosome 2"/>
</dbReference>
<dbReference type="EMBL" id="CM056742">
    <property type="protein sequence ID" value="KAJ8678627.1"/>
    <property type="molecule type" value="Genomic_DNA"/>
</dbReference>
<sequence>MFKQRQRAFQEKVVLISGVSSGLGEALADTFYGCGCELILEERGTQELQKVKDALTGEMALYLNKIRVISRRIEQHPAIWNPLDLDYANRELRITYFNEIADATNDELELDVGLTGTDVQDYWEKFRGTYSRYQRSFTRNGVNLGDHVHLATLVILRSVHFLISSSRRRSGLQNVDVRMQLDNLIDDRMAALQI</sequence>
<organism evidence="1 2">
    <name type="scientific">Eretmocerus hayati</name>
    <dbReference type="NCBI Taxonomy" id="131215"/>
    <lineage>
        <taxon>Eukaryota</taxon>
        <taxon>Metazoa</taxon>
        <taxon>Ecdysozoa</taxon>
        <taxon>Arthropoda</taxon>
        <taxon>Hexapoda</taxon>
        <taxon>Insecta</taxon>
        <taxon>Pterygota</taxon>
        <taxon>Neoptera</taxon>
        <taxon>Endopterygota</taxon>
        <taxon>Hymenoptera</taxon>
        <taxon>Apocrita</taxon>
        <taxon>Proctotrupomorpha</taxon>
        <taxon>Chalcidoidea</taxon>
        <taxon>Aphelinidae</taxon>
        <taxon>Aphelininae</taxon>
        <taxon>Eretmocerus</taxon>
    </lineage>
</organism>
<reference evidence="1" key="1">
    <citation type="submission" date="2023-04" db="EMBL/GenBank/DDBJ databases">
        <title>A chromosome-level genome assembly of the parasitoid wasp Eretmocerus hayati.</title>
        <authorList>
            <person name="Zhong Y."/>
            <person name="Liu S."/>
            <person name="Liu Y."/>
        </authorList>
    </citation>
    <scope>NUCLEOTIDE SEQUENCE</scope>
    <source>
        <strain evidence="1">ZJU_SS_LIU_2023</strain>
    </source>
</reference>
<accession>A0ACC2P842</accession>